<dbReference type="AlphaFoldDB" id="A0A1X0J144"/>
<protein>
    <submittedName>
        <fullName evidence="1">Uncharacterized protein</fullName>
    </submittedName>
</protein>
<sequence>MAMTESSAFRDKLVARARELECFPDPEQRTDAELADAIGAEEAGARWLKRYESLPTEAAKRSAVKRLNAALEASRAGTLENPMSDPAIKATQRAWVEEDGGPAYYRTMTDAMNATAREALKPIRDWSANWSIELLRRDLGQAWSELAPLIFTSEELA</sequence>
<name>A0A1X0J144_9MYCO</name>
<proteinExistence type="predicted"/>
<accession>A0A1X0J144</accession>
<reference evidence="1 2" key="1">
    <citation type="submission" date="2016-12" db="EMBL/GenBank/DDBJ databases">
        <title>The new phylogeny of genus Mycobacterium.</title>
        <authorList>
            <person name="Tortoli E."/>
            <person name="Trovato A."/>
            <person name="Cirillo D.M."/>
        </authorList>
    </citation>
    <scope>NUCLEOTIDE SEQUENCE [LARGE SCALE GENOMIC DNA]</scope>
    <source>
        <strain evidence="1 2">CCUG 66554</strain>
    </source>
</reference>
<organism evidence="1 2">
    <name type="scientific">Mycobacteroides saopaulense</name>
    <dbReference type="NCBI Taxonomy" id="1578165"/>
    <lineage>
        <taxon>Bacteria</taxon>
        <taxon>Bacillati</taxon>
        <taxon>Actinomycetota</taxon>
        <taxon>Actinomycetes</taxon>
        <taxon>Mycobacteriales</taxon>
        <taxon>Mycobacteriaceae</taxon>
        <taxon>Mycobacteroides</taxon>
    </lineage>
</organism>
<comment type="caution">
    <text evidence="1">The sequence shown here is derived from an EMBL/GenBank/DDBJ whole genome shotgun (WGS) entry which is preliminary data.</text>
</comment>
<evidence type="ECO:0000313" key="2">
    <source>
        <dbReference type="Proteomes" id="UP000192434"/>
    </source>
</evidence>
<dbReference type="Proteomes" id="UP000192434">
    <property type="component" value="Unassembled WGS sequence"/>
</dbReference>
<gene>
    <name evidence="1" type="ORF">BST43_15555</name>
</gene>
<dbReference type="EMBL" id="MVII01000019">
    <property type="protein sequence ID" value="ORB55282.1"/>
    <property type="molecule type" value="Genomic_DNA"/>
</dbReference>
<evidence type="ECO:0000313" key="1">
    <source>
        <dbReference type="EMBL" id="ORB55282.1"/>
    </source>
</evidence>